<feature type="transmembrane region" description="Helical" evidence="19">
    <location>
        <begin position="186"/>
        <end position="202"/>
    </location>
</feature>
<accession>A0A086TCQ3</accession>
<dbReference type="GO" id="GO:0046872">
    <property type="term" value="F:metal ion binding"/>
    <property type="evidence" value="ECO:0007669"/>
    <property type="project" value="UniProtKB-KW"/>
</dbReference>
<dbReference type="EC" id="2.7.8.15" evidence="5"/>
<comment type="cofactor">
    <cofactor evidence="1">
        <name>Mg(2+)</name>
        <dbReference type="ChEBI" id="CHEBI:18420"/>
    </cofactor>
</comment>
<keyword evidence="8 20" id="KW-0808">Transferase</keyword>
<evidence type="ECO:0000256" key="3">
    <source>
        <dbReference type="ARBA" id="ARBA00004922"/>
    </source>
</evidence>
<dbReference type="GO" id="GO:0016757">
    <property type="term" value="F:glycosyltransferase activity"/>
    <property type="evidence" value="ECO:0007669"/>
    <property type="project" value="UniProtKB-KW"/>
</dbReference>
<feature type="transmembrane region" description="Helical" evidence="19">
    <location>
        <begin position="81"/>
        <end position="104"/>
    </location>
</feature>
<dbReference type="PANTHER" id="PTHR10571">
    <property type="entry name" value="UDP-N-ACETYLGLUCOSAMINE--DOLICHYL-PHOSPHATE N-ACETYLGLUCOSAMINEPHOSPHOTRANSFERASE"/>
    <property type="match status" value="1"/>
</dbReference>
<feature type="transmembrane region" description="Helical" evidence="19">
    <location>
        <begin position="317"/>
        <end position="335"/>
    </location>
</feature>
<evidence type="ECO:0000256" key="9">
    <source>
        <dbReference type="ARBA" id="ARBA00022692"/>
    </source>
</evidence>
<comment type="caution">
    <text evidence="20">The sequence shown here is derived from an EMBL/GenBank/DDBJ whole genome shotgun (WGS) entry which is preliminary data.</text>
</comment>
<keyword evidence="7" id="KW-0328">Glycosyltransferase</keyword>
<evidence type="ECO:0000256" key="17">
    <source>
        <dbReference type="ARBA" id="ARBA00044717"/>
    </source>
</evidence>
<keyword evidence="9 19" id="KW-0812">Transmembrane</keyword>
<dbReference type="EMBL" id="JPKY01000012">
    <property type="protein sequence ID" value="KFH47135.1"/>
    <property type="molecule type" value="Genomic_DNA"/>
</dbReference>
<feature type="transmembrane region" description="Helical" evidence="19">
    <location>
        <begin position="287"/>
        <end position="305"/>
    </location>
</feature>
<keyword evidence="10" id="KW-0479">Metal-binding</keyword>
<dbReference type="Proteomes" id="UP000029964">
    <property type="component" value="Unassembled WGS sequence"/>
</dbReference>
<evidence type="ECO:0000256" key="7">
    <source>
        <dbReference type="ARBA" id="ARBA00022676"/>
    </source>
</evidence>
<dbReference type="GO" id="GO:0009060">
    <property type="term" value="P:aerobic respiration"/>
    <property type="evidence" value="ECO:0007669"/>
    <property type="project" value="EnsemblFungi"/>
</dbReference>
<dbReference type="UniPathway" id="UPA00378"/>
<evidence type="ECO:0000313" key="21">
    <source>
        <dbReference type="Proteomes" id="UP000029964"/>
    </source>
</evidence>
<dbReference type="PANTHER" id="PTHR10571:SF0">
    <property type="entry name" value="UDP-N-ACETYLGLUCOSAMINE--DOLICHYL-PHOSPHATE N-ACETYLGLUCOSAMINEPHOSPHOTRANSFERASE"/>
    <property type="match status" value="1"/>
</dbReference>
<evidence type="ECO:0000256" key="18">
    <source>
        <dbReference type="ARBA" id="ARBA00045078"/>
    </source>
</evidence>
<keyword evidence="21" id="KW-1185">Reference proteome</keyword>
<dbReference type="AlphaFoldDB" id="A0A086TCQ3"/>
<evidence type="ECO:0000256" key="12">
    <source>
        <dbReference type="ARBA" id="ARBA00022842"/>
    </source>
</evidence>
<protein>
    <recommendedName>
        <fullName evidence="6">UDP-N-acetylglucosamine--dolichyl-phosphate N-acetylglucosaminephosphotransferase</fullName>
        <ecNumber evidence="5">2.7.8.15</ecNumber>
    </recommendedName>
    <alternativeName>
        <fullName evidence="15">GlcNAc-1-P transferase</fullName>
    </alternativeName>
    <alternativeName>
        <fullName evidence="16">N-acetylglucosamine-1-phosphate transferase</fullName>
    </alternativeName>
</protein>
<evidence type="ECO:0000256" key="4">
    <source>
        <dbReference type="ARBA" id="ARBA00009317"/>
    </source>
</evidence>
<evidence type="ECO:0000256" key="13">
    <source>
        <dbReference type="ARBA" id="ARBA00022989"/>
    </source>
</evidence>
<comment type="catalytic activity">
    <reaction evidence="18">
        <text>a di-trans,poly-cis-dolichyl phosphate + UDP-N-acetyl-alpha-D-glucosamine = an N-acetyl-alpha-D-glucosaminyl-diphospho-di-trans,poly-cis-dolichol + UMP</text>
        <dbReference type="Rhea" id="RHEA:13289"/>
        <dbReference type="Rhea" id="RHEA-COMP:19498"/>
        <dbReference type="Rhea" id="RHEA-COMP:19507"/>
        <dbReference type="ChEBI" id="CHEBI:57683"/>
        <dbReference type="ChEBI" id="CHEBI:57705"/>
        <dbReference type="ChEBI" id="CHEBI:57865"/>
        <dbReference type="ChEBI" id="CHEBI:58427"/>
        <dbReference type="EC" id="2.7.8.15"/>
    </reaction>
    <physiologicalReaction direction="left-to-right" evidence="18">
        <dbReference type="Rhea" id="RHEA:13290"/>
    </physiologicalReaction>
</comment>
<evidence type="ECO:0000256" key="5">
    <source>
        <dbReference type="ARBA" id="ARBA00013225"/>
    </source>
</evidence>
<dbReference type="Pfam" id="PF00953">
    <property type="entry name" value="Glycos_transf_4"/>
    <property type="match status" value="1"/>
</dbReference>
<evidence type="ECO:0000313" key="20">
    <source>
        <dbReference type="EMBL" id="KFH47135.1"/>
    </source>
</evidence>
<dbReference type="GO" id="GO:0006488">
    <property type="term" value="P:dolichol-linked oligosaccharide biosynthetic process"/>
    <property type="evidence" value="ECO:0007669"/>
    <property type="project" value="EnsemblFungi"/>
</dbReference>
<name>A0A086TCQ3_HAPC1</name>
<organism evidence="20 21">
    <name type="scientific">Hapsidospora chrysogenum (strain ATCC 11550 / CBS 779.69 / DSM 880 / IAM 14645 / JCM 23072 / IMI 49137)</name>
    <name type="common">Acremonium chrysogenum</name>
    <dbReference type="NCBI Taxonomy" id="857340"/>
    <lineage>
        <taxon>Eukaryota</taxon>
        <taxon>Fungi</taxon>
        <taxon>Dikarya</taxon>
        <taxon>Ascomycota</taxon>
        <taxon>Pezizomycotina</taxon>
        <taxon>Sordariomycetes</taxon>
        <taxon>Hypocreomycetidae</taxon>
        <taxon>Hypocreales</taxon>
        <taxon>Bionectriaceae</taxon>
        <taxon>Hapsidospora</taxon>
    </lineage>
</organism>
<evidence type="ECO:0000256" key="14">
    <source>
        <dbReference type="ARBA" id="ARBA00023136"/>
    </source>
</evidence>
<evidence type="ECO:0000256" key="15">
    <source>
        <dbReference type="ARBA" id="ARBA00029567"/>
    </source>
</evidence>
<evidence type="ECO:0000256" key="11">
    <source>
        <dbReference type="ARBA" id="ARBA00022824"/>
    </source>
</evidence>
<dbReference type="InterPro" id="IPR033895">
    <property type="entry name" value="GPT"/>
</dbReference>
<keyword evidence="11" id="KW-0256">Endoplasmic reticulum</keyword>
<dbReference type="GO" id="GO:0043541">
    <property type="term" value="C:UDP-N-acetylglucosamine transferase complex"/>
    <property type="evidence" value="ECO:0007669"/>
    <property type="project" value="EnsemblFungi"/>
</dbReference>
<reference evidence="21" key="1">
    <citation type="journal article" date="2014" name="Genome Announc.">
        <title>Genome sequence and annotation of Acremonium chrysogenum, producer of the beta-lactam antibiotic cephalosporin C.</title>
        <authorList>
            <person name="Terfehr D."/>
            <person name="Dahlmann T.A."/>
            <person name="Specht T."/>
            <person name="Zadra I."/>
            <person name="Kuernsteiner H."/>
            <person name="Kueck U."/>
        </authorList>
    </citation>
    <scope>NUCLEOTIDE SEQUENCE [LARGE SCALE GENOMIC DNA]</scope>
    <source>
        <strain evidence="21">ATCC 11550 / CBS 779.69 / DSM 880 / IAM 14645 / JCM 23072 / IMI 49137</strain>
    </source>
</reference>
<feature type="transmembrane region" description="Helical" evidence="19">
    <location>
        <begin position="155"/>
        <end position="174"/>
    </location>
</feature>
<dbReference type="CDD" id="cd06855">
    <property type="entry name" value="GT_GPT_euk"/>
    <property type="match status" value="1"/>
</dbReference>
<proteinExistence type="inferred from homology"/>
<dbReference type="GO" id="GO:0003975">
    <property type="term" value="F:UDP-N-acetylglucosamine-dolichyl-phosphate N-acetylglucosaminephosphotransferase activity"/>
    <property type="evidence" value="ECO:0007669"/>
    <property type="project" value="UniProtKB-EC"/>
</dbReference>
<dbReference type="HOGENOM" id="CLU_029942_1_0_1"/>
<comment type="pathway">
    <text evidence="3">Protein modification; protein glycosylation.</text>
</comment>
<feature type="transmembrane region" description="Helical" evidence="19">
    <location>
        <begin position="39"/>
        <end position="60"/>
    </location>
</feature>
<evidence type="ECO:0000256" key="2">
    <source>
        <dbReference type="ARBA" id="ARBA00004477"/>
    </source>
</evidence>
<evidence type="ECO:0000256" key="10">
    <source>
        <dbReference type="ARBA" id="ARBA00022723"/>
    </source>
</evidence>
<keyword evidence="13 19" id="KW-1133">Transmembrane helix</keyword>
<dbReference type="InterPro" id="IPR000715">
    <property type="entry name" value="Glycosyl_transferase_4"/>
</dbReference>
<dbReference type="STRING" id="857340.A0A086TCQ3"/>
<evidence type="ECO:0000256" key="6">
    <source>
        <dbReference type="ARBA" id="ARBA00017659"/>
    </source>
</evidence>
<comment type="function">
    <text evidence="17">UDP-N-acetylglucosamine--dolichyl-phosphate N-acetylglucosaminephosphotransferase that operates in the biosynthetic pathway of dolichol-linked oligosaccharides, the glycan precursors employed in protein asparagine (N)-glycosylation. The assembly of dolichol-linked oligosaccharides begins on the cytosolic side of the endoplasmic reticulum membrane and finishes in its lumen. The sequential addition of sugars to dolichol pyrophosphate produces dolichol-linked oligosaccharides containing fourteen sugars, including two GlcNAcs, nine mannoses and three glucoses. Once assembled, the oligosaccharide is transferred from the lipid to nascent proteins by oligosaccharyltransferases. Catalyzes the initial step of dolichol-linked oligosaccharide biosynthesis, transfering GlcNAc-1-P from cytosolic UDP-GlcNAc onto the carrier lipid dolichyl phosphate (P-dolichol), yielding GlcNAc-P-P-dolichol embedded in the cytoplasmic leaflet of the endoplasmic reticulum membrane.</text>
</comment>
<evidence type="ECO:0000256" key="8">
    <source>
        <dbReference type="ARBA" id="ARBA00022679"/>
    </source>
</evidence>
<keyword evidence="14 19" id="KW-0472">Membrane</keyword>
<feature type="transmembrane region" description="Helical" evidence="19">
    <location>
        <begin position="222"/>
        <end position="240"/>
    </location>
</feature>
<feature type="transmembrane region" description="Helical" evidence="19">
    <location>
        <begin position="247"/>
        <end position="267"/>
    </location>
</feature>
<evidence type="ECO:0000256" key="19">
    <source>
        <dbReference type="SAM" id="Phobius"/>
    </source>
</evidence>
<comment type="similarity">
    <text evidence="4">Belongs to the glycosyltransferase 4 family.</text>
</comment>
<dbReference type="OrthoDB" id="10262326at2759"/>
<evidence type="ECO:0000256" key="16">
    <source>
        <dbReference type="ARBA" id="ARBA00033238"/>
    </source>
</evidence>
<sequence>MAASTRTSLSRSEALGLLTLSGASLAVLANTFHDDGEPLIASLALSLLAFALCYAMIRWLGPRFIAAGFSGRDMSKASRPLLPECMGAVCAAVYLLTVIIFIPFPFYKDIVAATSGGGNRDVVLQAESVNQGRFLHRFPHNKMLQPNHYSAPGQLASYLSAIISLQTIALLGIGDDLFDIRWRHKWWIPGLASIPLLVVYFVDFDVTSVVIPIQLQPYLGELFDLGGFYYLYMACVAMFCPQSINMLAGINGIEVSQCLVIALLLAFNDCLYLLTPYPHPATDSHLFSLYLLLPWIGVSAALLRHNWFPARVFVGDTYCYFSGMVFAVVGILGHFSKTLGLLLIPQIFNFLYSVPQVFGLVPCPRHRLPRFNARTGLLEPSTTPWSPDRQPAPLVGRLLKLLASLRLLDVTLDPEDQSFTESSNFTILNLWLVWRGPLRENRLAWEVTMLQLVVGLFGLFVRHKLALLVFKEDNWGTPTLT</sequence>
<gene>
    <name evidence="20" type="ORF">ACRE_019630</name>
</gene>
<keyword evidence="12" id="KW-0460">Magnesium</keyword>
<comment type="subcellular location">
    <subcellularLocation>
        <location evidence="2">Endoplasmic reticulum membrane</location>
        <topology evidence="2">Multi-pass membrane protein</topology>
    </subcellularLocation>
</comment>
<evidence type="ECO:0000256" key="1">
    <source>
        <dbReference type="ARBA" id="ARBA00001946"/>
    </source>
</evidence>